<dbReference type="Proteomes" id="UP000075883">
    <property type="component" value="Unassembled WGS sequence"/>
</dbReference>
<reference evidence="2" key="1">
    <citation type="submission" date="2013-09" db="EMBL/GenBank/DDBJ databases">
        <title>The Genome Sequence of Anopheles culicifacies species A.</title>
        <authorList>
            <consortium name="The Broad Institute Genomics Platform"/>
            <person name="Neafsey D.E."/>
            <person name="Besansky N."/>
            <person name="Howell P."/>
            <person name="Walton C."/>
            <person name="Young S.K."/>
            <person name="Zeng Q."/>
            <person name="Gargeya S."/>
            <person name="Fitzgerald M."/>
            <person name="Haas B."/>
            <person name="Abouelleil A."/>
            <person name="Allen A.W."/>
            <person name="Alvarado L."/>
            <person name="Arachchi H.M."/>
            <person name="Berlin A.M."/>
            <person name="Chapman S.B."/>
            <person name="Gainer-Dewar J."/>
            <person name="Goldberg J."/>
            <person name="Griggs A."/>
            <person name="Gujja S."/>
            <person name="Hansen M."/>
            <person name="Howarth C."/>
            <person name="Imamovic A."/>
            <person name="Ireland A."/>
            <person name="Larimer J."/>
            <person name="McCowan C."/>
            <person name="Murphy C."/>
            <person name="Pearson M."/>
            <person name="Poon T.W."/>
            <person name="Priest M."/>
            <person name="Roberts A."/>
            <person name="Saif S."/>
            <person name="Shea T."/>
            <person name="Sisk P."/>
            <person name="Sykes S."/>
            <person name="Wortman J."/>
            <person name="Nusbaum C."/>
            <person name="Birren B."/>
        </authorList>
    </citation>
    <scope>NUCLEOTIDE SEQUENCE [LARGE SCALE GENOMIC DNA]</scope>
    <source>
        <strain evidence="2">A-37</strain>
    </source>
</reference>
<organism evidence="1 2">
    <name type="scientific">Anopheles culicifacies</name>
    <dbReference type="NCBI Taxonomy" id="139723"/>
    <lineage>
        <taxon>Eukaryota</taxon>
        <taxon>Metazoa</taxon>
        <taxon>Ecdysozoa</taxon>
        <taxon>Arthropoda</taxon>
        <taxon>Hexapoda</taxon>
        <taxon>Insecta</taxon>
        <taxon>Pterygota</taxon>
        <taxon>Neoptera</taxon>
        <taxon>Endopterygota</taxon>
        <taxon>Diptera</taxon>
        <taxon>Nematocera</taxon>
        <taxon>Culicoidea</taxon>
        <taxon>Culicidae</taxon>
        <taxon>Anophelinae</taxon>
        <taxon>Anopheles</taxon>
        <taxon>culicifacies species complex</taxon>
    </lineage>
</organism>
<keyword evidence="2" id="KW-1185">Reference proteome</keyword>
<dbReference type="AlphaFoldDB" id="A0A182M7V4"/>
<sequence length="131" mass="14470">MSGGLENMHLENVCRLCLTDASEAGDMFPIFPVRGGNPHSPTSVVNRILQCTSLRKFSREASSGSRSIRDRQLQVDSNGSVGYDGAATESSYPILIREEIHRYGRGKYARVAMPSILHGRDREKIPFAVDC</sequence>
<dbReference type="VEuPathDB" id="VectorBase:ACUA011642"/>
<dbReference type="EMBL" id="AXCM01003881">
    <property type="status" value="NOT_ANNOTATED_CDS"/>
    <property type="molecule type" value="Genomic_DNA"/>
</dbReference>
<accession>A0A182M7V4</accession>
<evidence type="ECO:0000313" key="1">
    <source>
        <dbReference type="EnsemblMetazoa" id="ACUA011642-PA"/>
    </source>
</evidence>
<protein>
    <submittedName>
        <fullName evidence="1">Uncharacterized protein</fullName>
    </submittedName>
</protein>
<name>A0A182M7V4_9DIPT</name>
<dbReference type="EnsemblMetazoa" id="ACUA011642-RA">
    <property type="protein sequence ID" value="ACUA011642-PA"/>
    <property type="gene ID" value="ACUA011642"/>
</dbReference>
<reference evidence="1" key="2">
    <citation type="submission" date="2020-05" db="UniProtKB">
        <authorList>
            <consortium name="EnsemblMetazoa"/>
        </authorList>
    </citation>
    <scope>IDENTIFICATION</scope>
    <source>
        <strain evidence="1">A-37</strain>
    </source>
</reference>
<evidence type="ECO:0000313" key="2">
    <source>
        <dbReference type="Proteomes" id="UP000075883"/>
    </source>
</evidence>
<proteinExistence type="predicted"/>